<reference evidence="2" key="1">
    <citation type="submission" date="2020-08" db="EMBL/GenBank/DDBJ databases">
        <title>Multicomponent nature underlies the extraordinary mechanical properties of spider dragline silk.</title>
        <authorList>
            <person name="Kono N."/>
            <person name="Nakamura H."/>
            <person name="Mori M."/>
            <person name="Yoshida Y."/>
            <person name="Ohtoshi R."/>
            <person name="Malay A.D."/>
            <person name="Moran D.A.P."/>
            <person name="Tomita M."/>
            <person name="Numata K."/>
            <person name="Arakawa K."/>
        </authorList>
    </citation>
    <scope>NUCLEOTIDE SEQUENCE</scope>
</reference>
<keyword evidence="3" id="KW-1185">Reference proteome</keyword>
<comment type="caution">
    <text evidence="2">The sequence shown here is derived from an EMBL/GenBank/DDBJ whole genome shotgun (WGS) entry which is preliminary data.</text>
</comment>
<accession>A0A8X6S9L0</accession>
<sequence length="72" mass="8244">MAEPIDRTETVKKSNYKPETNKKEESTSFNDYISAMAEFRKFFKDFPGIINQGKPSKMQRATKIVSTSFSVS</sequence>
<protein>
    <submittedName>
        <fullName evidence="2">Uncharacterized protein</fullName>
    </submittedName>
</protein>
<name>A0A8X6S9L0_TRICX</name>
<feature type="region of interest" description="Disordered" evidence="1">
    <location>
        <begin position="1"/>
        <end position="25"/>
    </location>
</feature>
<evidence type="ECO:0000256" key="1">
    <source>
        <dbReference type="SAM" id="MobiDB-lite"/>
    </source>
</evidence>
<gene>
    <name evidence="2" type="ORF">TNCV_1942141</name>
</gene>
<evidence type="ECO:0000313" key="2">
    <source>
        <dbReference type="EMBL" id="GFY09404.1"/>
    </source>
</evidence>
<feature type="compositionally biased region" description="Basic and acidic residues" evidence="1">
    <location>
        <begin position="1"/>
        <end position="12"/>
    </location>
</feature>
<evidence type="ECO:0000313" key="3">
    <source>
        <dbReference type="Proteomes" id="UP000887159"/>
    </source>
</evidence>
<dbReference type="AlphaFoldDB" id="A0A8X6S9L0"/>
<dbReference type="Proteomes" id="UP000887159">
    <property type="component" value="Unassembled WGS sequence"/>
</dbReference>
<organism evidence="2 3">
    <name type="scientific">Trichonephila clavipes</name>
    <name type="common">Golden silk orbweaver</name>
    <name type="synonym">Nephila clavipes</name>
    <dbReference type="NCBI Taxonomy" id="2585209"/>
    <lineage>
        <taxon>Eukaryota</taxon>
        <taxon>Metazoa</taxon>
        <taxon>Ecdysozoa</taxon>
        <taxon>Arthropoda</taxon>
        <taxon>Chelicerata</taxon>
        <taxon>Arachnida</taxon>
        <taxon>Araneae</taxon>
        <taxon>Araneomorphae</taxon>
        <taxon>Entelegynae</taxon>
        <taxon>Araneoidea</taxon>
        <taxon>Nephilidae</taxon>
        <taxon>Trichonephila</taxon>
    </lineage>
</organism>
<proteinExistence type="predicted"/>
<dbReference type="EMBL" id="BMAU01021289">
    <property type="protein sequence ID" value="GFY09404.1"/>
    <property type="molecule type" value="Genomic_DNA"/>
</dbReference>